<dbReference type="AlphaFoldDB" id="A0A5N0TBF0"/>
<name>A0A5N0TBF0_9MICO</name>
<organism evidence="2 3">
    <name type="scientific">Microbacterium caowuchunii</name>
    <dbReference type="NCBI Taxonomy" id="2614638"/>
    <lineage>
        <taxon>Bacteria</taxon>
        <taxon>Bacillati</taxon>
        <taxon>Actinomycetota</taxon>
        <taxon>Actinomycetes</taxon>
        <taxon>Micrococcales</taxon>
        <taxon>Microbacteriaceae</taxon>
        <taxon>Microbacterium</taxon>
    </lineage>
</organism>
<evidence type="ECO:0000313" key="3">
    <source>
        <dbReference type="Proteomes" id="UP000326838"/>
    </source>
</evidence>
<feature type="region of interest" description="Disordered" evidence="1">
    <location>
        <begin position="1"/>
        <end position="42"/>
    </location>
</feature>
<proteinExistence type="predicted"/>
<protein>
    <submittedName>
        <fullName evidence="2">Uncharacterized protein</fullName>
    </submittedName>
</protein>
<dbReference type="Proteomes" id="UP000326838">
    <property type="component" value="Unassembled WGS sequence"/>
</dbReference>
<dbReference type="EMBL" id="VYUY01000018">
    <property type="protein sequence ID" value="KAA9131146.1"/>
    <property type="molecule type" value="Genomic_DNA"/>
</dbReference>
<keyword evidence="3" id="KW-1185">Reference proteome</keyword>
<dbReference type="RefSeq" id="WP_150894602.1">
    <property type="nucleotide sequence ID" value="NZ_VYUY01000018.1"/>
</dbReference>
<gene>
    <name evidence="2" type="ORF">F6B40_12640</name>
</gene>
<feature type="compositionally biased region" description="Basic residues" evidence="1">
    <location>
        <begin position="1"/>
        <end position="12"/>
    </location>
</feature>
<evidence type="ECO:0000256" key="1">
    <source>
        <dbReference type="SAM" id="MobiDB-lite"/>
    </source>
</evidence>
<comment type="caution">
    <text evidence="2">The sequence shown here is derived from an EMBL/GenBank/DDBJ whole genome shotgun (WGS) entry which is preliminary data.</text>
</comment>
<evidence type="ECO:0000313" key="2">
    <source>
        <dbReference type="EMBL" id="KAA9131146.1"/>
    </source>
</evidence>
<sequence length="129" mass="14684">MPTERSRRHRPARSGASAAVQPPDGAERAGAQNRSSTPFTWSPSALHARLNAQHALDALPRRIRGFSAEARGRIRRIIAQVESRHLTVRAATTELRELAERLRDHRRIHEAQRRPHSWELLSTRRALGR</sequence>
<feature type="compositionally biased region" description="Polar residues" evidence="1">
    <location>
        <begin position="32"/>
        <end position="42"/>
    </location>
</feature>
<accession>A0A5N0TBF0</accession>
<reference evidence="3" key="1">
    <citation type="submission" date="2019-09" db="EMBL/GenBank/DDBJ databases">
        <title>Mumia zhuanghuii sp. nov. isolated from the intestinal contents of plateau pika (Ochotona curzoniae) in the Qinghai-Tibet plateau of China.</title>
        <authorList>
            <person name="Tian Z."/>
        </authorList>
    </citation>
    <scope>NUCLEOTIDE SEQUENCE [LARGE SCALE GENOMIC DNA]</scope>
    <source>
        <strain evidence="3">L-033</strain>
    </source>
</reference>